<evidence type="ECO:0000256" key="1">
    <source>
        <dbReference type="ARBA" id="ARBA00001206"/>
    </source>
</evidence>
<dbReference type="Gene3D" id="3.30.420.40">
    <property type="match status" value="2"/>
</dbReference>
<evidence type="ECO:0000256" key="15">
    <source>
        <dbReference type="ARBA" id="ARBA00040883"/>
    </source>
</evidence>
<evidence type="ECO:0000256" key="16">
    <source>
        <dbReference type="HAMAP-Rule" id="MF_01274"/>
    </source>
</evidence>
<keyword evidence="10 16" id="KW-0418">Kinase</keyword>
<dbReference type="EMBL" id="ACKS01000067">
    <property type="protein sequence ID" value="EFA44012.1"/>
    <property type="molecule type" value="Genomic_DNA"/>
</dbReference>
<evidence type="ECO:0000256" key="10">
    <source>
        <dbReference type="ARBA" id="ARBA00022777"/>
    </source>
</evidence>
<comment type="similarity">
    <text evidence="14 16">Belongs to the type III pantothenate kinase family.</text>
</comment>
<evidence type="ECO:0000256" key="13">
    <source>
        <dbReference type="ARBA" id="ARBA00022993"/>
    </source>
</evidence>
<keyword evidence="7 16" id="KW-0963">Cytoplasm</keyword>
<comment type="pathway">
    <text evidence="4 16">Cofactor biosynthesis; coenzyme A biosynthesis; CoA from (R)-pantothenate: step 1/5.</text>
</comment>
<proteinExistence type="inferred from homology"/>
<evidence type="ECO:0000256" key="3">
    <source>
        <dbReference type="ARBA" id="ARBA00004496"/>
    </source>
</evidence>
<comment type="subunit">
    <text evidence="5 16">Homodimer.</text>
</comment>
<evidence type="ECO:0000256" key="8">
    <source>
        <dbReference type="ARBA" id="ARBA00022679"/>
    </source>
</evidence>
<comment type="caution">
    <text evidence="16">Lacks conserved residue(s) required for the propagation of feature annotation.</text>
</comment>
<keyword evidence="12 16" id="KW-0630">Potassium</keyword>
<dbReference type="SUPFAM" id="SSF53067">
    <property type="entry name" value="Actin-like ATPase domain"/>
    <property type="match status" value="2"/>
</dbReference>
<keyword evidence="16" id="KW-0479">Metal-binding</keyword>
<dbReference type="Proteomes" id="UP000003160">
    <property type="component" value="Unassembled WGS sequence"/>
</dbReference>
<evidence type="ECO:0000256" key="2">
    <source>
        <dbReference type="ARBA" id="ARBA00001958"/>
    </source>
</evidence>
<protein>
    <recommendedName>
        <fullName evidence="15 16">Type III pantothenate kinase</fullName>
        <ecNumber evidence="6 16">2.7.1.33</ecNumber>
    </recommendedName>
    <alternativeName>
        <fullName evidence="16">PanK-III</fullName>
    </alternativeName>
    <alternativeName>
        <fullName evidence="16">Pantothenic acid kinase</fullName>
    </alternativeName>
</protein>
<comment type="cofactor">
    <cofactor evidence="16">
        <name>NH4(+)</name>
        <dbReference type="ChEBI" id="CHEBI:28938"/>
    </cofactor>
    <cofactor evidence="16">
        <name>K(+)</name>
        <dbReference type="ChEBI" id="CHEBI:29103"/>
    </cofactor>
    <text evidence="16">A monovalent cation. Ammonium or potassium.</text>
</comment>
<comment type="catalytic activity">
    <reaction evidence="1 16">
        <text>(R)-pantothenate + ATP = (R)-4'-phosphopantothenate + ADP + H(+)</text>
        <dbReference type="Rhea" id="RHEA:16373"/>
        <dbReference type="ChEBI" id="CHEBI:10986"/>
        <dbReference type="ChEBI" id="CHEBI:15378"/>
        <dbReference type="ChEBI" id="CHEBI:29032"/>
        <dbReference type="ChEBI" id="CHEBI:30616"/>
        <dbReference type="ChEBI" id="CHEBI:456216"/>
        <dbReference type="EC" id="2.7.1.33"/>
    </reaction>
</comment>
<dbReference type="OrthoDB" id="9804707at2"/>
<organism evidence="17 18">
    <name type="scientific">Hallella bergensis DSM 17361</name>
    <dbReference type="NCBI Taxonomy" id="585502"/>
    <lineage>
        <taxon>Bacteria</taxon>
        <taxon>Pseudomonadati</taxon>
        <taxon>Bacteroidota</taxon>
        <taxon>Bacteroidia</taxon>
        <taxon>Bacteroidales</taxon>
        <taxon>Prevotellaceae</taxon>
        <taxon>Hallella</taxon>
    </lineage>
</organism>
<dbReference type="AlphaFoldDB" id="D1PX52"/>
<comment type="subcellular location">
    <subcellularLocation>
        <location evidence="3 16">Cytoplasm</location>
    </subcellularLocation>
</comment>
<evidence type="ECO:0000256" key="4">
    <source>
        <dbReference type="ARBA" id="ARBA00005225"/>
    </source>
</evidence>
<dbReference type="GO" id="GO:0005524">
    <property type="term" value="F:ATP binding"/>
    <property type="evidence" value="ECO:0007669"/>
    <property type="project" value="UniProtKB-UniRule"/>
</dbReference>
<feature type="binding site" evidence="16">
    <location>
        <begin position="8"/>
        <end position="15"/>
    </location>
    <ligand>
        <name>ATP</name>
        <dbReference type="ChEBI" id="CHEBI:30616"/>
    </ligand>
</feature>
<feature type="binding site" evidence="16">
    <location>
        <begin position="110"/>
        <end position="113"/>
    </location>
    <ligand>
        <name>substrate</name>
    </ligand>
</feature>
<dbReference type="GO" id="GO:0005737">
    <property type="term" value="C:cytoplasm"/>
    <property type="evidence" value="ECO:0007669"/>
    <property type="project" value="UniProtKB-SubCell"/>
</dbReference>
<gene>
    <name evidence="16 17" type="primary">coaX</name>
    <name evidence="17" type="ORF">HMPREF0645_1537</name>
</gene>
<keyword evidence="18" id="KW-1185">Reference proteome</keyword>
<feature type="binding site" evidence="16">
    <location>
        <position position="187"/>
    </location>
    <ligand>
        <name>substrate</name>
    </ligand>
</feature>
<dbReference type="HOGENOM" id="CLU_066627_1_0_10"/>
<evidence type="ECO:0000256" key="14">
    <source>
        <dbReference type="ARBA" id="ARBA00038036"/>
    </source>
</evidence>
<keyword evidence="11 16" id="KW-0067">ATP-binding</keyword>
<comment type="cofactor">
    <cofactor evidence="2">
        <name>K(+)</name>
        <dbReference type="ChEBI" id="CHEBI:29103"/>
    </cofactor>
</comment>
<dbReference type="PANTHER" id="PTHR34265:SF1">
    <property type="entry name" value="TYPE III PANTOTHENATE KINASE"/>
    <property type="match status" value="1"/>
</dbReference>
<evidence type="ECO:0000256" key="6">
    <source>
        <dbReference type="ARBA" id="ARBA00012102"/>
    </source>
</evidence>
<evidence type="ECO:0000256" key="9">
    <source>
        <dbReference type="ARBA" id="ARBA00022741"/>
    </source>
</evidence>
<feature type="binding site" evidence="16">
    <location>
        <position position="132"/>
    </location>
    <ligand>
        <name>K(+)</name>
        <dbReference type="ChEBI" id="CHEBI:29103"/>
    </ligand>
</feature>
<dbReference type="GO" id="GO:0046872">
    <property type="term" value="F:metal ion binding"/>
    <property type="evidence" value="ECO:0007669"/>
    <property type="project" value="UniProtKB-KW"/>
</dbReference>
<dbReference type="Pfam" id="PF03309">
    <property type="entry name" value="Pan_kinase"/>
    <property type="match status" value="1"/>
</dbReference>
<name>D1PX52_9BACT</name>
<dbReference type="CDD" id="cd24015">
    <property type="entry name" value="ASKHA_NBD_PanK-III"/>
    <property type="match status" value="1"/>
</dbReference>
<dbReference type="HAMAP" id="MF_01274">
    <property type="entry name" value="Pantothen_kinase_3"/>
    <property type="match status" value="1"/>
</dbReference>
<dbReference type="UniPathway" id="UPA00241">
    <property type="reaction ID" value="UER00352"/>
</dbReference>
<dbReference type="GO" id="GO:0004594">
    <property type="term" value="F:pantothenate kinase activity"/>
    <property type="evidence" value="ECO:0007669"/>
    <property type="project" value="UniProtKB-UniRule"/>
</dbReference>
<dbReference type="EC" id="2.7.1.33" evidence="6 16"/>
<dbReference type="PANTHER" id="PTHR34265">
    <property type="entry name" value="TYPE III PANTOTHENATE KINASE"/>
    <property type="match status" value="1"/>
</dbReference>
<sequence length="259" mass="28331">MNQILVIDIGNTNVVVGVMADGQVLHATRIATALGEGKFETIASVKTELRELRKEHPEFRGGILSSVVPELTQAVCEVVFQVTGVEMMVMGDNRLKLGMEICVEHSEQVGHDRIADAIGAMSQFSCPLIIVDMGTATTVNVVDREGRFVGGMIIPGVRTSLDALSSRASQLREVPLKLPEHLIGRNTTECMQSGVFYGAASMIDGLIDRIRAQQGSDTTVVMTGGHARLVYPLCRHKVEYDEYLLFRGLYCIYINSMQS</sequence>
<comment type="function">
    <text evidence="16">Catalyzes the phosphorylation of pantothenate (Pan), the first step in CoA biosynthesis.</text>
</comment>
<evidence type="ECO:0000313" key="18">
    <source>
        <dbReference type="Proteomes" id="UP000003160"/>
    </source>
</evidence>
<evidence type="ECO:0000256" key="5">
    <source>
        <dbReference type="ARBA" id="ARBA00011738"/>
    </source>
</evidence>
<evidence type="ECO:0000256" key="11">
    <source>
        <dbReference type="ARBA" id="ARBA00022840"/>
    </source>
</evidence>
<keyword evidence="8 16" id="KW-0808">Transferase</keyword>
<dbReference type="NCBIfam" id="TIGR00671">
    <property type="entry name" value="baf"/>
    <property type="match status" value="1"/>
</dbReference>
<evidence type="ECO:0000256" key="7">
    <source>
        <dbReference type="ARBA" id="ARBA00022490"/>
    </source>
</evidence>
<reference evidence="17 18" key="1">
    <citation type="submission" date="2009-10" db="EMBL/GenBank/DDBJ databases">
        <authorList>
            <person name="Qin X."/>
            <person name="Bachman B."/>
            <person name="Battles P."/>
            <person name="Bell A."/>
            <person name="Bess C."/>
            <person name="Bickham C."/>
            <person name="Chaboub L."/>
            <person name="Chen D."/>
            <person name="Coyle M."/>
            <person name="Deiros D.R."/>
            <person name="Dinh H."/>
            <person name="Forbes L."/>
            <person name="Fowler G."/>
            <person name="Francisco L."/>
            <person name="Fu Q."/>
            <person name="Gubbala S."/>
            <person name="Hale W."/>
            <person name="Han Y."/>
            <person name="Hemphill L."/>
            <person name="Highlander S.K."/>
            <person name="Hirani K."/>
            <person name="Hogues M."/>
            <person name="Jackson L."/>
            <person name="Jakkamsetti A."/>
            <person name="Javaid M."/>
            <person name="Jiang H."/>
            <person name="Korchina V."/>
            <person name="Kovar C."/>
            <person name="Lara F."/>
            <person name="Lee S."/>
            <person name="Mata R."/>
            <person name="Mathew T."/>
            <person name="Moen C."/>
            <person name="Morales K."/>
            <person name="Munidasa M."/>
            <person name="Nazareth L."/>
            <person name="Ngo R."/>
            <person name="Nguyen L."/>
            <person name="Okwuonu G."/>
            <person name="Ongeri F."/>
            <person name="Patil S."/>
            <person name="Petrosino J."/>
            <person name="Pham C."/>
            <person name="Pham P."/>
            <person name="Pu L.-L."/>
            <person name="Puazo M."/>
            <person name="Raj R."/>
            <person name="Reid J."/>
            <person name="Rouhana J."/>
            <person name="Saada N."/>
            <person name="Shang Y."/>
            <person name="Simmons D."/>
            <person name="Thornton R."/>
            <person name="Warren J."/>
            <person name="Weissenberger G."/>
            <person name="Zhang J."/>
            <person name="Zhang L."/>
            <person name="Zhou C."/>
            <person name="Zhu D."/>
            <person name="Muzny D."/>
            <person name="Worley K."/>
            <person name="Gibbs R."/>
        </authorList>
    </citation>
    <scope>NUCLEOTIDE SEQUENCE [LARGE SCALE GENOMIC DNA]</scope>
    <source>
        <strain evidence="17 18">DSM 17361</strain>
    </source>
</reference>
<dbReference type="eggNOG" id="COG1521">
    <property type="taxonomic scope" value="Bacteria"/>
</dbReference>
<evidence type="ECO:0000256" key="12">
    <source>
        <dbReference type="ARBA" id="ARBA00022958"/>
    </source>
</evidence>
<dbReference type="InterPro" id="IPR043129">
    <property type="entry name" value="ATPase_NBD"/>
</dbReference>
<feature type="active site" description="Proton acceptor" evidence="16">
    <location>
        <position position="112"/>
    </location>
</feature>
<comment type="caution">
    <text evidence="17">The sequence shown here is derived from an EMBL/GenBank/DDBJ whole genome shotgun (WGS) entry which is preliminary data.</text>
</comment>
<feature type="binding site" evidence="16">
    <location>
        <position position="135"/>
    </location>
    <ligand>
        <name>ATP</name>
        <dbReference type="ChEBI" id="CHEBI:30616"/>
    </ligand>
</feature>
<keyword evidence="13 16" id="KW-0173">Coenzyme A biosynthesis</keyword>
<dbReference type="RefSeq" id="WP_007173640.1">
    <property type="nucleotide sequence ID" value="NZ_GG704781.1"/>
</dbReference>
<accession>D1PX52</accession>
<keyword evidence="9 16" id="KW-0547">Nucleotide-binding</keyword>
<dbReference type="GO" id="GO:0015937">
    <property type="term" value="P:coenzyme A biosynthetic process"/>
    <property type="evidence" value="ECO:0007669"/>
    <property type="project" value="UniProtKB-UniRule"/>
</dbReference>
<dbReference type="InterPro" id="IPR004619">
    <property type="entry name" value="Type_III_PanK"/>
</dbReference>
<evidence type="ECO:0000313" key="17">
    <source>
        <dbReference type="EMBL" id="EFA44012.1"/>
    </source>
</evidence>